<protein>
    <recommendedName>
        <fullName evidence="5">LysM domain-containing protein</fullName>
    </recommendedName>
</protein>
<evidence type="ECO:0000256" key="2">
    <source>
        <dbReference type="SAM" id="SignalP"/>
    </source>
</evidence>
<evidence type="ECO:0008006" key="5">
    <source>
        <dbReference type="Google" id="ProtNLM"/>
    </source>
</evidence>
<dbReference type="InterPro" id="IPR036779">
    <property type="entry name" value="LysM_dom_sf"/>
</dbReference>
<reference evidence="3 4" key="1">
    <citation type="journal article" date="2021" name="Nat. Commun.">
        <title>Genetic determinants of endophytism in the Arabidopsis root mycobiome.</title>
        <authorList>
            <person name="Mesny F."/>
            <person name="Miyauchi S."/>
            <person name="Thiergart T."/>
            <person name="Pickel B."/>
            <person name="Atanasova L."/>
            <person name="Karlsson M."/>
            <person name="Huettel B."/>
            <person name="Barry K.W."/>
            <person name="Haridas S."/>
            <person name="Chen C."/>
            <person name="Bauer D."/>
            <person name="Andreopoulos W."/>
            <person name="Pangilinan J."/>
            <person name="LaButti K."/>
            <person name="Riley R."/>
            <person name="Lipzen A."/>
            <person name="Clum A."/>
            <person name="Drula E."/>
            <person name="Henrissat B."/>
            <person name="Kohler A."/>
            <person name="Grigoriev I.V."/>
            <person name="Martin F.M."/>
            <person name="Hacquard S."/>
        </authorList>
    </citation>
    <scope>NUCLEOTIDE SEQUENCE [LARGE SCALE GENOMIC DNA]</scope>
    <source>
        <strain evidence="3 4">MPI-CAGE-CH-0241</strain>
    </source>
</reference>
<comment type="similarity">
    <text evidence="1">Belongs to the secreted LysM effector family.</text>
</comment>
<gene>
    <name evidence="3" type="ORF">B0T10DRAFT_536794</name>
</gene>
<feature type="chain" id="PRO_5040428745" description="LysM domain-containing protein" evidence="2">
    <location>
        <begin position="19"/>
        <end position="173"/>
    </location>
</feature>
<accession>A0A9P8W7Y6</accession>
<dbReference type="Gene3D" id="3.10.350.10">
    <property type="entry name" value="LysM domain"/>
    <property type="match status" value="1"/>
</dbReference>
<dbReference type="Proteomes" id="UP000777438">
    <property type="component" value="Unassembled WGS sequence"/>
</dbReference>
<comment type="caution">
    <text evidence="3">The sequence shown here is derived from an EMBL/GenBank/DDBJ whole genome shotgun (WGS) entry which is preliminary data.</text>
</comment>
<sequence>MKPTVIVALGWGLRLAAASPKPELQWDLNTISTCVECSQTRDRSLRHNTCESIRSMFGISAGEFHQWNPSAGTDCKLWRYQPYCILIKERLANDDPKIPVLENLVSPDSKALQAKNCESKCWQLSTSRNILYPDCNTPCTGNRKEMCGGRNRISVFKPSSGTVKNRGMFCSQM</sequence>
<keyword evidence="4" id="KW-1185">Reference proteome</keyword>
<dbReference type="OrthoDB" id="2019572at2759"/>
<evidence type="ECO:0000313" key="4">
    <source>
        <dbReference type="Proteomes" id="UP000777438"/>
    </source>
</evidence>
<evidence type="ECO:0000313" key="3">
    <source>
        <dbReference type="EMBL" id="KAH6892881.1"/>
    </source>
</evidence>
<dbReference type="AlphaFoldDB" id="A0A9P8W7Y6"/>
<keyword evidence="2" id="KW-0732">Signal</keyword>
<name>A0A9P8W7Y6_9HYPO</name>
<dbReference type="EMBL" id="JAGPYM010000006">
    <property type="protein sequence ID" value="KAH6892881.1"/>
    <property type="molecule type" value="Genomic_DNA"/>
</dbReference>
<proteinExistence type="inferred from homology"/>
<feature type="signal peptide" evidence="2">
    <location>
        <begin position="1"/>
        <end position="18"/>
    </location>
</feature>
<evidence type="ECO:0000256" key="1">
    <source>
        <dbReference type="ARBA" id="ARBA00044955"/>
    </source>
</evidence>
<organism evidence="3 4">
    <name type="scientific">Thelonectria olida</name>
    <dbReference type="NCBI Taxonomy" id="1576542"/>
    <lineage>
        <taxon>Eukaryota</taxon>
        <taxon>Fungi</taxon>
        <taxon>Dikarya</taxon>
        <taxon>Ascomycota</taxon>
        <taxon>Pezizomycotina</taxon>
        <taxon>Sordariomycetes</taxon>
        <taxon>Hypocreomycetidae</taxon>
        <taxon>Hypocreales</taxon>
        <taxon>Nectriaceae</taxon>
        <taxon>Thelonectria</taxon>
    </lineage>
</organism>